<comment type="pathway">
    <text evidence="8">Aminoacyl-tRNA biosynthesis; selenocysteinyl-tRNA(Sec) biosynthesis; selenocysteinyl-tRNA(Sec) from L-seryl-tRNA(Sec) (bacterial route): step 1/1.</text>
</comment>
<dbReference type="PANTHER" id="PTHR32328:SF0">
    <property type="entry name" value="L-SERYL-TRNA(SEC) SELENIUM TRANSFERASE"/>
    <property type="match status" value="1"/>
</dbReference>
<dbReference type="InParanoid" id="A0A540VIS1"/>
<evidence type="ECO:0000256" key="9">
    <source>
        <dbReference type="PIRSR" id="PIRSR618319-50"/>
    </source>
</evidence>
<evidence type="ECO:0000256" key="3">
    <source>
        <dbReference type="ARBA" id="ARBA00022679"/>
    </source>
</evidence>
<evidence type="ECO:0000256" key="4">
    <source>
        <dbReference type="ARBA" id="ARBA00022898"/>
    </source>
</evidence>
<keyword evidence="6 8" id="KW-0711">Selenium</keyword>
<keyword evidence="2 8" id="KW-0963">Cytoplasm</keyword>
<dbReference type="AlphaFoldDB" id="A0A540VIS1"/>
<accession>A0A540VIS1</accession>
<name>A0A540VIS1_9CHLR</name>
<dbReference type="Proteomes" id="UP000317371">
    <property type="component" value="Unassembled WGS sequence"/>
</dbReference>
<dbReference type="EMBL" id="VIGC01000007">
    <property type="protein sequence ID" value="TQE96647.1"/>
    <property type="molecule type" value="Genomic_DNA"/>
</dbReference>
<evidence type="ECO:0000256" key="2">
    <source>
        <dbReference type="ARBA" id="ARBA00022490"/>
    </source>
</evidence>
<evidence type="ECO:0000313" key="12">
    <source>
        <dbReference type="Proteomes" id="UP000317371"/>
    </source>
</evidence>
<evidence type="ECO:0000313" key="11">
    <source>
        <dbReference type="EMBL" id="TQE96647.1"/>
    </source>
</evidence>
<dbReference type="RefSeq" id="WP_141609389.1">
    <property type="nucleotide sequence ID" value="NZ_VIGC02000007.1"/>
</dbReference>
<dbReference type="GO" id="GO:0004125">
    <property type="term" value="F:L-seryl-tRNA(Sec) selenium transferase activity"/>
    <property type="evidence" value="ECO:0007669"/>
    <property type="project" value="UniProtKB-UniRule"/>
</dbReference>
<keyword evidence="12" id="KW-1185">Reference proteome</keyword>
<dbReference type="Pfam" id="PF03841">
    <property type="entry name" value="SelA"/>
    <property type="match status" value="1"/>
</dbReference>
<dbReference type="InterPro" id="IPR018319">
    <property type="entry name" value="SelA-like"/>
</dbReference>
<feature type="modified residue" description="N6-(pyridoxal phosphate)lysine" evidence="8 9">
    <location>
        <position position="309"/>
    </location>
</feature>
<feature type="domain" description="L-seryl-tRNA selenium transferase N-terminal" evidence="10">
    <location>
        <begin position="18"/>
        <end position="57"/>
    </location>
</feature>
<comment type="caution">
    <text evidence="11">The sequence shown here is derived from an EMBL/GenBank/DDBJ whole genome shotgun (WGS) entry which is preliminary data.</text>
</comment>
<keyword evidence="4 8" id="KW-0663">Pyridoxal phosphate</keyword>
<organism evidence="11 12">
    <name type="scientific">Litorilinea aerophila</name>
    <dbReference type="NCBI Taxonomy" id="1204385"/>
    <lineage>
        <taxon>Bacteria</taxon>
        <taxon>Bacillati</taxon>
        <taxon>Chloroflexota</taxon>
        <taxon>Caldilineae</taxon>
        <taxon>Caldilineales</taxon>
        <taxon>Caldilineaceae</taxon>
        <taxon>Litorilinea</taxon>
    </lineage>
</organism>
<dbReference type="Pfam" id="PF12390">
    <property type="entry name" value="Se-cys_synth_N"/>
    <property type="match status" value="1"/>
</dbReference>
<evidence type="ECO:0000256" key="7">
    <source>
        <dbReference type="ARBA" id="ARBA00044507"/>
    </source>
</evidence>
<sequence length="486" mass="52747">MADPQQENRAEETLHAEYRRLPAVDALLREPAIAALTACYGQELVTETLRELLAKARQAIGQGRPAPPPTAWPGLLEQALRQAHAPTLRPVINATGVIIHTNLGRAPLSQAARQAVDEISLGYSNLEYELDAGQRGSRYDHVRERLRRLTQAEDALVVNNNAAAVYLVLAALCQGREVLISRGQLVEIGGGFRIPDVLRQSGARLVEVGTTNRTHLRDYREALTPETAAIMRVHTSNFRQLGFVAQPALADLAALAREYAEAQGRPLWLIDDLGSGTLLDTTPYGLAPEPRVQESLAAGADLVTFSGDKLLGGPQAGIIVGRGELIGRLRRHPMARALRVDKMTLAALDATLRSYQQGRAQAEIPVWRMIAASLEALRARAQGWRQALLDWGVPPALLSLRDDESAVGGGSLPGETLPTVVLAVHADQPSQMAARLRAREVPVICRIQQEQLLFDPRTVLPEQDPVLLDTLREALVDGAETGHAQG</sequence>
<dbReference type="PANTHER" id="PTHR32328">
    <property type="entry name" value="L-SERYL-TRNA(SEC) SELENIUM TRANSFERASE"/>
    <property type="match status" value="1"/>
</dbReference>
<dbReference type="InterPro" id="IPR015424">
    <property type="entry name" value="PyrdxlP-dep_Trfase"/>
</dbReference>
<dbReference type="GO" id="GO:0001514">
    <property type="term" value="P:selenocysteine incorporation"/>
    <property type="evidence" value="ECO:0007669"/>
    <property type="project" value="UniProtKB-UniRule"/>
</dbReference>
<evidence type="ECO:0000259" key="10">
    <source>
        <dbReference type="Pfam" id="PF12390"/>
    </source>
</evidence>
<dbReference type="GO" id="GO:0005737">
    <property type="term" value="C:cytoplasm"/>
    <property type="evidence" value="ECO:0007669"/>
    <property type="project" value="UniProtKB-SubCell"/>
</dbReference>
<dbReference type="GO" id="GO:0001717">
    <property type="term" value="P:conversion of seryl-tRNAsec to selenocys-tRNAsec"/>
    <property type="evidence" value="ECO:0007669"/>
    <property type="project" value="UniProtKB-UniRule"/>
</dbReference>
<comment type="similarity">
    <text evidence="7 8">Belongs to the SelA family.</text>
</comment>
<evidence type="ECO:0000256" key="1">
    <source>
        <dbReference type="ARBA" id="ARBA00001933"/>
    </source>
</evidence>
<comment type="function">
    <text evidence="8">Converts seryl-tRNA(Sec) to selenocysteinyl-tRNA(Sec) required for selenoprotein biosynthesis.</text>
</comment>
<evidence type="ECO:0000256" key="8">
    <source>
        <dbReference type="HAMAP-Rule" id="MF_00423"/>
    </source>
</evidence>
<dbReference type="Gene3D" id="3.40.640.10">
    <property type="entry name" value="Type I PLP-dependent aspartate aminotransferase-like (Major domain)"/>
    <property type="match status" value="1"/>
</dbReference>
<protein>
    <recommendedName>
        <fullName evidence="8">L-seryl-tRNA(Sec) selenium transferase</fullName>
        <ecNumber evidence="8">2.9.1.1</ecNumber>
    </recommendedName>
    <alternativeName>
        <fullName evidence="8">Selenocysteine synthase</fullName>
        <shortName evidence="8">Sec synthase</shortName>
    </alternativeName>
    <alternativeName>
        <fullName evidence="8">Selenocysteinyl-tRNA(Sec) synthase</fullName>
    </alternativeName>
</protein>
<dbReference type="InterPro" id="IPR025862">
    <property type="entry name" value="SelA_trans_N_dom"/>
</dbReference>
<dbReference type="InterPro" id="IPR015421">
    <property type="entry name" value="PyrdxlP-dep_Trfase_major"/>
</dbReference>
<dbReference type="UniPathway" id="UPA00906">
    <property type="reaction ID" value="UER00896"/>
</dbReference>
<reference evidence="11 12" key="1">
    <citation type="submission" date="2019-06" db="EMBL/GenBank/DDBJ databases">
        <title>Genome sequence of Litorilinea aerophila BAA-2444.</title>
        <authorList>
            <person name="Maclea K.S."/>
            <person name="Maurais E.G."/>
            <person name="Iannazzi L.C."/>
        </authorList>
    </citation>
    <scope>NUCLEOTIDE SEQUENCE [LARGE SCALE GENOMIC DNA]</scope>
    <source>
        <strain evidence="11 12">ATCC BAA-2444</strain>
    </source>
</reference>
<proteinExistence type="inferred from homology"/>
<evidence type="ECO:0000256" key="5">
    <source>
        <dbReference type="ARBA" id="ARBA00022917"/>
    </source>
</evidence>
<comment type="subcellular location">
    <subcellularLocation>
        <location evidence="8">Cytoplasm</location>
    </subcellularLocation>
</comment>
<keyword evidence="3 8" id="KW-0808">Transferase</keyword>
<dbReference type="InterPro" id="IPR004534">
    <property type="entry name" value="SelA_trans"/>
</dbReference>
<dbReference type="OrthoDB" id="9787096at2"/>
<dbReference type="NCBIfam" id="TIGR00474">
    <property type="entry name" value="selA"/>
    <property type="match status" value="1"/>
</dbReference>
<comment type="cofactor">
    <cofactor evidence="1 8 9">
        <name>pyridoxal 5'-phosphate</name>
        <dbReference type="ChEBI" id="CHEBI:597326"/>
    </cofactor>
</comment>
<comment type="catalytic activity">
    <reaction evidence="8">
        <text>L-seryl-tRNA(Sec) + selenophosphate + H(+) = L-selenocysteinyl-tRNA(Sec) + phosphate</text>
        <dbReference type="Rhea" id="RHEA:22728"/>
        <dbReference type="Rhea" id="RHEA-COMP:9742"/>
        <dbReference type="Rhea" id="RHEA-COMP:9743"/>
        <dbReference type="ChEBI" id="CHEBI:15378"/>
        <dbReference type="ChEBI" id="CHEBI:16144"/>
        <dbReference type="ChEBI" id="CHEBI:43474"/>
        <dbReference type="ChEBI" id="CHEBI:78533"/>
        <dbReference type="ChEBI" id="CHEBI:78573"/>
        <dbReference type="EC" id="2.9.1.1"/>
    </reaction>
</comment>
<gene>
    <name evidence="8" type="primary">selA</name>
    <name evidence="11" type="ORF">FKZ61_07080</name>
</gene>
<keyword evidence="5 8" id="KW-0648">Protein biosynthesis</keyword>
<dbReference type="HAMAP" id="MF_00423">
    <property type="entry name" value="SelA"/>
    <property type="match status" value="1"/>
</dbReference>
<dbReference type="Gene3D" id="3.90.1150.180">
    <property type="match status" value="1"/>
</dbReference>
<dbReference type="EC" id="2.9.1.1" evidence="8"/>
<evidence type="ECO:0000256" key="6">
    <source>
        <dbReference type="ARBA" id="ARBA00023266"/>
    </source>
</evidence>
<dbReference type="SUPFAM" id="SSF53383">
    <property type="entry name" value="PLP-dependent transferases"/>
    <property type="match status" value="1"/>
</dbReference>